<keyword evidence="7 8" id="KW-0238">DNA-binding</keyword>
<feature type="binding site" evidence="8">
    <location>
        <position position="423"/>
    </location>
    <ligand>
        <name>Zn(2+)</name>
        <dbReference type="ChEBI" id="CHEBI:29105"/>
        <label>2</label>
    </ligand>
</feature>
<evidence type="ECO:0000256" key="4">
    <source>
        <dbReference type="ARBA" id="ARBA00022741"/>
    </source>
</evidence>
<evidence type="ECO:0000313" key="10">
    <source>
        <dbReference type="EMBL" id="PKY99822.1"/>
    </source>
</evidence>
<reference evidence="10 11" key="1">
    <citation type="submission" date="2017-12" db="EMBL/GenBank/DDBJ databases">
        <title>Phylogenetic diversity of female urinary microbiome.</title>
        <authorList>
            <person name="Thomas-White K."/>
            <person name="Wolfe A.J."/>
        </authorList>
    </citation>
    <scope>NUCLEOTIDE SEQUENCE [LARGE SCALE GENOMIC DNA]</scope>
    <source>
        <strain evidence="10 11">UMB0319</strain>
    </source>
</reference>
<feature type="domain" description="Primosomal protein N' 3' DNA-binding" evidence="9">
    <location>
        <begin position="32"/>
        <end position="131"/>
    </location>
</feature>
<evidence type="ECO:0000256" key="7">
    <source>
        <dbReference type="ARBA" id="ARBA00023125"/>
    </source>
</evidence>
<evidence type="ECO:0000259" key="9">
    <source>
        <dbReference type="Pfam" id="PF17764"/>
    </source>
</evidence>
<evidence type="ECO:0000313" key="11">
    <source>
        <dbReference type="Proteomes" id="UP000234778"/>
    </source>
</evidence>
<dbReference type="InterPro" id="IPR041222">
    <property type="entry name" value="PriA_3primeBD"/>
</dbReference>
<dbReference type="GO" id="GO:0003677">
    <property type="term" value="F:DNA binding"/>
    <property type="evidence" value="ECO:0007669"/>
    <property type="project" value="UniProtKB-UniRule"/>
</dbReference>
<keyword evidence="2 8" id="KW-0235">DNA replication</keyword>
<dbReference type="PANTHER" id="PTHR30580:SF0">
    <property type="entry name" value="PRIMOSOMAL PROTEIN N"/>
    <property type="match status" value="1"/>
</dbReference>
<evidence type="ECO:0000256" key="3">
    <source>
        <dbReference type="ARBA" id="ARBA00022723"/>
    </source>
</evidence>
<comment type="function">
    <text evidence="8">Initiates the restart of stalled replication forks, which reloads the replicative helicase on sites other than the origin of replication. Recognizes and binds to abandoned replication forks and remodels them to uncover a helicase loading site. Promotes assembly of the primosome at these replication forks.</text>
</comment>
<dbReference type="InterPro" id="IPR042115">
    <property type="entry name" value="PriA_3primeBD_sf"/>
</dbReference>
<name>A0A2I1KW24_9ACTO</name>
<dbReference type="AlphaFoldDB" id="A0A2I1KW24"/>
<feature type="binding site" evidence="8">
    <location>
        <position position="455"/>
    </location>
    <ligand>
        <name>Zn(2+)</name>
        <dbReference type="ChEBI" id="CHEBI:29105"/>
        <label>1</label>
    </ligand>
</feature>
<feature type="binding site" evidence="8">
    <location>
        <position position="443"/>
    </location>
    <ligand>
        <name>Zn(2+)</name>
        <dbReference type="ChEBI" id="CHEBI:29105"/>
        <label>2</label>
    </ligand>
</feature>
<dbReference type="Gene3D" id="3.40.1440.60">
    <property type="entry name" value="PriA, 3(prime) DNA-binding domain"/>
    <property type="match status" value="1"/>
</dbReference>
<dbReference type="Gene3D" id="3.40.50.300">
    <property type="entry name" value="P-loop containing nucleotide triphosphate hydrolases"/>
    <property type="match status" value="1"/>
</dbReference>
<feature type="binding site" evidence="8">
    <location>
        <position position="440"/>
    </location>
    <ligand>
        <name>Zn(2+)</name>
        <dbReference type="ChEBI" id="CHEBI:29105"/>
        <label>2</label>
    </ligand>
</feature>
<keyword evidence="1 8" id="KW-0639">Primosome</keyword>
<comment type="subunit">
    <text evidence="8">Component of the replication restart primosome.</text>
</comment>
<dbReference type="GO" id="GO:1990077">
    <property type="term" value="C:primosome complex"/>
    <property type="evidence" value="ECO:0007669"/>
    <property type="project" value="UniProtKB-UniRule"/>
</dbReference>
<protein>
    <recommendedName>
        <fullName evidence="8">Probable replication restart protein PriA</fullName>
    </recommendedName>
    <alternativeName>
        <fullName evidence="8">Putative ATP-dependent DNA helicase PriA</fullName>
    </alternativeName>
</protein>
<feature type="binding site" evidence="8">
    <location>
        <position position="414"/>
    </location>
    <ligand>
        <name>Zn(2+)</name>
        <dbReference type="ChEBI" id="CHEBI:29105"/>
        <label>1</label>
    </ligand>
</feature>
<sequence length="695" mass="73676">MSQSGHQDALLVVPAPAERTVRVPGVVDPVARVILDSPLPHLDRPFDYLVPPELDVAAAVGTRVTVAFGGQEVHGWLWERGSTTTHTGRLTALRRVVSDLPVVPPSTRRLVEAVAERTAGTRADVLRLAVPARHARTERAERDREVSVPALPTPAADGETGWAAYDGGPQFLQALAQAAAPRAVWTALPGRTGVVEDWQVLLARAVSATLSAGRGALVLTATTAGAQSLAARLAACLEAEQGQAEPVVVLSAEHGPARRYKAFLAALLGHARVVVGTRAAAFAPVHNLGLAVIWDDGDDRLDEPRSPYVHARTVLALRSGLEKAGLLIAGYSRSIEAHSYVAQGWAEQITAPRELIRHVIPRVQVPGAPELEAEGASGYARIPSLAHRALREALHSGPVLVQVPRGGYAPVVACASCRTPAHCATCAGPVMMSRSGEVSCRWCGRQMASWSCSACGHTLLRMVAVGSARTADELGRAFPMVPVVVSGAREDHGVIQTVDARPRLVVATPGAEPVAEGGYHAVLLLDGATLSARPDLGASSEALRRWSGAVVLARPQARVILLGGPAEQVAQALVRWDHAGFARRELAERTELGLPPALRCARLDGPPKAVESVLEEARSRGWDVLGPVDVRTLRRPSAAGPAAQGAAASVQSRALIRVPLSQGRELATMLRLELRERSVHREEAVRVELDPTVLW</sequence>
<evidence type="ECO:0000256" key="8">
    <source>
        <dbReference type="HAMAP-Rule" id="MF_00983"/>
    </source>
</evidence>
<evidence type="ECO:0000256" key="5">
    <source>
        <dbReference type="ARBA" id="ARBA00022833"/>
    </source>
</evidence>
<evidence type="ECO:0000256" key="1">
    <source>
        <dbReference type="ARBA" id="ARBA00022515"/>
    </source>
</evidence>
<evidence type="ECO:0000256" key="6">
    <source>
        <dbReference type="ARBA" id="ARBA00022840"/>
    </source>
</evidence>
<keyword evidence="3 8" id="KW-0479">Metal-binding</keyword>
<dbReference type="EMBL" id="PKHA01000001">
    <property type="protein sequence ID" value="PKY99822.1"/>
    <property type="molecule type" value="Genomic_DNA"/>
</dbReference>
<dbReference type="GO" id="GO:0006302">
    <property type="term" value="P:double-strand break repair"/>
    <property type="evidence" value="ECO:0007669"/>
    <property type="project" value="InterPro"/>
</dbReference>
<dbReference type="GO" id="GO:0006269">
    <property type="term" value="P:DNA replication, synthesis of primer"/>
    <property type="evidence" value="ECO:0007669"/>
    <property type="project" value="UniProtKB-KW"/>
</dbReference>
<comment type="caution">
    <text evidence="10">The sequence shown here is derived from an EMBL/GenBank/DDBJ whole genome shotgun (WGS) entry which is preliminary data.</text>
</comment>
<dbReference type="Proteomes" id="UP000234778">
    <property type="component" value="Unassembled WGS sequence"/>
</dbReference>
<feature type="binding site" evidence="8">
    <location>
        <position position="452"/>
    </location>
    <ligand>
        <name>Zn(2+)</name>
        <dbReference type="ChEBI" id="CHEBI:29105"/>
        <label>1</label>
    </ligand>
</feature>
<proteinExistence type="inferred from homology"/>
<comment type="caution">
    <text evidence="8">As this protein does not have any detectable helicase domains, it probably does not have helicase activity.</text>
</comment>
<keyword evidence="6 8" id="KW-0067">ATP-binding</keyword>
<dbReference type="GO" id="GO:0006310">
    <property type="term" value="P:DNA recombination"/>
    <property type="evidence" value="ECO:0007669"/>
    <property type="project" value="InterPro"/>
</dbReference>
<dbReference type="InterPro" id="IPR027417">
    <property type="entry name" value="P-loop_NTPase"/>
</dbReference>
<evidence type="ECO:0000256" key="2">
    <source>
        <dbReference type="ARBA" id="ARBA00022705"/>
    </source>
</evidence>
<dbReference type="GO" id="GO:0008270">
    <property type="term" value="F:zinc ion binding"/>
    <property type="evidence" value="ECO:0007669"/>
    <property type="project" value="UniProtKB-UniRule"/>
</dbReference>
<keyword evidence="5 8" id="KW-0862">Zinc</keyword>
<dbReference type="HAMAP" id="MF_00983">
    <property type="entry name" value="PriA"/>
    <property type="match status" value="1"/>
</dbReference>
<organism evidence="10 11">
    <name type="scientific">Actinomyces urogenitalis</name>
    <dbReference type="NCBI Taxonomy" id="103621"/>
    <lineage>
        <taxon>Bacteria</taxon>
        <taxon>Bacillati</taxon>
        <taxon>Actinomycetota</taxon>
        <taxon>Actinomycetes</taxon>
        <taxon>Actinomycetales</taxon>
        <taxon>Actinomycetaceae</taxon>
        <taxon>Actinomyces</taxon>
    </lineage>
</organism>
<comment type="cofactor">
    <cofactor evidence="8">
        <name>Zn(2+)</name>
        <dbReference type="ChEBI" id="CHEBI:29105"/>
    </cofactor>
    <text evidence="8">Binds 2 zinc ions per subunit.</text>
</comment>
<gene>
    <name evidence="8" type="primary">priA</name>
    <name evidence="10" type="ORF">CYJ26_00750</name>
</gene>
<feature type="binding site" evidence="8">
    <location>
        <position position="417"/>
    </location>
    <ligand>
        <name>Zn(2+)</name>
        <dbReference type="ChEBI" id="CHEBI:29105"/>
        <label>1</label>
    </ligand>
</feature>
<dbReference type="GeneID" id="81707476"/>
<keyword evidence="4 8" id="KW-0547">Nucleotide-binding</keyword>
<dbReference type="GO" id="GO:0006270">
    <property type="term" value="P:DNA replication initiation"/>
    <property type="evidence" value="ECO:0007669"/>
    <property type="project" value="TreeGrafter"/>
</dbReference>
<dbReference type="Pfam" id="PF17764">
    <property type="entry name" value="PriA_3primeBD"/>
    <property type="match status" value="1"/>
</dbReference>
<dbReference type="GO" id="GO:0005524">
    <property type="term" value="F:ATP binding"/>
    <property type="evidence" value="ECO:0007669"/>
    <property type="project" value="UniProtKB-UniRule"/>
</dbReference>
<dbReference type="GO" id="GO:0043138">
    <property type="term" value="F:3'-5' DNA helicase activity"/>
    <property type="evidence" value="ECO:0007669"/>
    <property type="project" value="TreeGrafter"/>
</dbReference>
<dbReference type="InterPro" id="IPR005259">
    <property type="entry name" value="PriA"/>
</dbReference>
<feature type="binding site" evidence="8">
    <location>
        <position position="426"/>
    </location>
    <ligand>
        <name>Zn(2+)</name>
        <dbReference type="ChEBI" id="CHEBI:29105"/>
        <label>2</label>
    </ligand>
</feature>
<accession>A0A2I1KW24</accession>
<dbReference type="RefSeq" id="WP_101637891.1">
    <property type="nucleotide sequence ID" value="NZ_CP136961.1"/>
</dbReference>
<comment type="similarity">
    <text evidence="8">Belongs to the helicase family. PriA subfamily.</text>
</comment>
<dbReference type="PANTHER" id="PTHR30580">
    <property type="entry name" value="PRIMOSOMAL PROTEIN N"/>
    <property type="match status" value="1"/>
</dbReference>